<reference evidence="3" key="1">
    <citation type="journal article" date="2020" name="J Insects Food Feed">
        <title>The yellow mealworm (Tenebrio molitor) genome: a resource for the emerging insects as food and feed industry.</title>
        <authorList>
            <person name="Eriksson T."/>
            <person name="Andere A."/>
            <person name="Kelstrup H."/>
            <person name="Emery V."/>
            <person name="Picard C."/>
        </authorList>
    </citation>
    <scope>NUCLEOTIDE SEQUENCE</scope>
    <source>
        <strain evidence="3">Stoneville</strain>
        <tissue evidence="3">Whole head</tissue>
    </source>
</reference>
<dbReference type="PANTHER" id="PTHR10555">
    <property type="entry name" value="SORTING NEXIN"/>
    <property type="match status" value="1"/>
</dbReference>
<dbReference type="InterPro" id="IPR015404">
    <property type="entry name" value="Vps5_C"/>
</dbReference>
<feature type="region of interest" description="Disordered" evidence="1">
    <location>
        <begin position="112"/>
        <end position="149"/>
    </location>
</feature>
<organism evidence="3 4">
    <name type="scientific">Tenebrio molitor</name>
    <name type="common">Yellow mealworm beetle</name>
    <dbReference type="NCBI Taxonomy" id="7067"/>
    <lineage>
        <taxon>Eukaryota</taxon>
        <taxon>Metazoa</taxon>
        <taxon>Ecdysozoa</taxon>
        <taxon>Arthropoda</taxon>
        <taxon>Hexapoda</taxon>
        <taxon>Insecta</taxon>
        <taxon>Pterygota</taxon>
        <taxon>Neoptera</taxon>
        <taxon>Endopterygota</taxon>
        <taxon>Coleoptera</taxon>
        <taxon>Polyphaga</taxon>
        <taxon>Cucujiformia</taxon>
        <taxon>Tenebrionidae</taxon>
        <taxon>Tenebrio</taxon>
    </lineage>
</organism>
<dbReference type="GO" id="GO:0005829">
    <property type="term" value="C:cytosol"/>
    <property type="evidence" value="ECO:0007669"/>
    <property type="project" value="GOC"/>
</dbReference>
<evidence type="ECO:0000259" key="2">
    <source>
        <dbReference type="Pfam" id="PF09325"/>
    </source>
</evidence>
<feature type="domain" description="Sorting nexin/Vps5-like C-terminal" evidence="2">
    <location>
        <begin position="218"/>
        <end position="330"/>
    </location>
</feature>
<sequence>MSGIRKCRHMDDPNFRDRLLRAISKADDIRVDYVNNNKIGVTSIRRLLENLYVRWRRGKAEEKVEDYLIKHLKSSTKRQSYIEKIEAFRLQGEATHEVPLNVPLEPINTKAHDLVEPGGETDHVPGTSGQTQVAQPEPGTSRPNKRKRKGDELLLLEAKRFLGARTRLINVFVTSWEDPTEQPRESDTLHETRLLRRLRNHPNINLWFQERLMFGYRKVEALHLEQANTDFFSLCELLKDYLGLLGSVRDAFHERTKLFQHWQHSQQMLTKKPEAKTKMELTNRSNKEDQVGAEVIEVTRCAVERFEKCRIHDFKMMFIKYLENHLNHQALVCRSIKKTKHEDNCGVSAREPFLPQASLASRTDIPIGDSQNFNVYVSIYVILWSCRKQRALQLSSGEVIRLFNKVGVTVNKMDETDPVTLHLEQANTDFFILCELLKNYLGLLGSLRDAFHERTTLFQHWQHSQQMLAKKCEAKAKMELTKRSDKEDQISAEVIEMEVERFETCRIHYFKMMFIKYLENHLNQQAQLMKYLLGSLLATS</sequence>
<proteinExistence type="predicted"/>
<evidence type="ECO:0000256" key="1">
    <source>
        <dbReference type="SAM" id="MobiDB-lite"/>
    </source>
</evidence>
<dbReference type="GO" id="GO:0035091">
    <property type="term" value="F:phosphatidylinositol binding"/>
    <property type="evidence" value="ECO:0007669"/>
    <property type="project" value="TreeGrafter"/>
</dbReference>
<dbReference type="GO" id="GO:0034498">
    <property type="term" value="P:early endosome to Golgi transport"/>
    <property type="evidence" value="ECO:0007669"/>
    <property type="project" value="TreeGrafter"/>
</dbReference>
<dbReference type="Pfam" id="PF09325">
    <property type="entry name" value="Vps5"/>
    <property type="match status" value="2"/>
</dbReference>
<reference evidence="3" key="2">
    <citation type="submission" date="2021-08" db="EMBL/GenBank/DDBJ databases">
        <authorList>
            <person name="Eriksson T."/>
        </authorList>
    </citation>
    <scope>NUCLEOTIDE SEQUENCE</scope>
    <source>
        <strain evidence="3">Stoneville</strain>
        <tissue evidence="3">Whole head</tissue>
    </source>
</reference>
<dbReference type="Proteomes" id="UP000719412">
    <property type="component" value="Unassembled WGS sequence"/>
</dbReference>
<dbReference type="AlphaFoldDB" id="A0A8J6L8S9"/>
<feature type="compositionally biased region" description="Basic and acidic residues" evidence="1">
    <location>
        <begin position="112"/>
        <end position="123"/>
    </location>
</feature>
<gene>
    <name evidence="3" type="ORF">GEV33_012771</name>
</gene>
<evidence type="ECO:0000313" key="3">
    <source>
        <dbReference type="EMBL" id="KAH0810023.1"/>
    </source>
</evidence>
<dbReference type="InterPro" id="IPR027267">
    <property type="entry name" value="AH/BAR_dom_sf"/>
</dbReference>
<name>A0A8J6L8S9_TENMO</name>
<dbReference type="PANTHER" id="PTHR10555:SF170">
    <property type="entry name" value="FI18122P1"/>
    <property type="match status" value="1"/>
</dbReference>
<keyword evidence="4" id="KW-1185">Reference proteome</keyword>
<dbReference type="Gene3D" id="1.20.1270.60">
    <property type="entry name" value="Arfaptin homology (AH) domain/BAR domain"/>
    <property type="match status" value="2"/>
</dbReference>
<dbReference type="GO" id="GO:0010008">
    <property type="term" value="C:endosome membrane"/>
    <property type="evidence" value="ECO:0007669"/>
    <property type="project" value="TreeGrafter"/>
</dbReference>
<feature type="domain" description="Sorting nexin/Vps5-like C-terminal" evidence="2">
    <location>
        <begin position="421"/>
        <end position="498"/>
    </location>
</feature>
<accession>A0A8J6L8S9</accession>
<dbReference type="EMBL" id="JABDTM020027765">
    <property type="protein sequence ID" value="KAH0810023.1"/>
    <property type="molecule type" value="Genomic_DNA"/>
</dbReference>
<evidence type="ECO:0000313" key="4">
    <source>
        <dbReference type="Proteomes" id="UP000719412"/>
    </source>
</evidence>
<comment type="caution">
    <text evidence="3">The sequence shown here is derived from an EMBL/GenBank/DDBJ whole genome shotgun (WGS) entry which is preliminary data.</text>
</comment>
<protein>
    <recommendedName>
        <fullName evidence="2">Sorting nexin/Vps5-like C-terminal domain-containing protein</fullName>
    </recommendedName>
</protein>